<feature type="signal peptide" evidence="1">
    <location>
        <begin position="1"/>
        <end position="21"/>
    </location>
</feature>
<feature type="domain" description="Phospholipase D N-terminal" evidence="3">
    <location>
        <begin position="78"/>
        <end position="166"/>
    </location>
</feature>
<dbReference type="PANTHER" id="PTHR43606">
    <property type="entry name" value="PHOSPHATASE, PUTATIVE (AFU_ORTHOLOGUE AFUA_6G08710)-RELATED"/>
    <property type="match status" value="1"/>
</dbReference>
<gene>
    <name evidence="4" type="ORF">KFL_004080030</name>
</gene>
<dbReference type="Proteomes" id="UP000054558">
    <property type="component" value="Unassembled WGS sequence"/>
</dbReference>
<feature type="chain" id="PRO_5012282113" evidence="1">
    <location>
        <begin position="22"/>
        <end position="602"/>
    </location>
</feature>
<dbReference type="InterPro" id="IPR038607">
    <property type="entry name" value="PhoD-like_sf"/>
</dbReference>
<proteinExistence type="predicted"/>
<dbReference type="Gene3D" id="3.60.21.70">
    <property type="entry name" value="PhoD-like phosphatase"/>
    <property type="match status" value="1"/>
</dbReference>
<dbReference type="STRING" id="105231.A0A1Y1IB49"/>
<dbReference type="InterPro" id="IPR018946">
    <property type="entry name" value="PhoD-like_MPP"/>
</dbReference>
<dbReference type="Pfam" id="PF09423">
    <property type="entry name" value="PhoD"/>
    <property type="match status" value="1"/>
</dbReference>
<dbReference type="Pfam" id="PF16655">
    <property type="entry name" value="PhoD_N"/>
    <property type="match status" value="1"/>
</dbReference>
<evidence type="ECO:0000256" key="1">
    <source>
        <dbReference type="SAM" id="SignalP"/>
    </source>
</evidence>
<protein>
    <submittedName>
        <fullName evidence="4">Alkaline phosphatase D</fullName>
    </submittedName>
</protein>
<accession>A0A1Y1IB49</accession>
<dbReference type="InterPro" id="IPR029052">
    <property type="entry name" value="Metallo-depent_PP-like"/>
</dbReference>
<feature type="domain" description="PhoD-like phosphatase metallophosphatase" evidence="2">
    <location>
        <begin position="178"/>
        <end position="567"/>
    </location>
</feature>
<reference evidence="4 5" key="1">
    <citation type="journal article" date="2014" name="Nat. Commun.">
        <title>Klebsormidium flaccidum genome reveals primary factors for plant terrestrial adaptation.</title>
        <authorList>
            <person name="Hori K."/>
            <person name="Maruyama F."/>
            <person name="Fujisawa T."/>
            <person name="Togashi T."/>
            <person name="Yamamoto N."/>
            <person name="Seo M."/>
            <person name="Sato S."/>
            <person name="Yamada T."/>
            <person name="Mori H."/>
            <person name="Tajima N."/>
            <person name="Moriyama T."/>
            <person name="Ikeuchi M."/>
            <person name="Watanabe M."/>
            <person name="Wada H."/>
            <person name="Kobayashi K."/>
            <person name="Saito M."/>
            <person name="Masuda T."/>
            <person name="Sasaki-Sekimoto Y."/>
            <person name="Mashiguchi K."/>
            <person name="Awai K."/>
            <person name="Shimojima M."/>
            <person name="Masuda S."/>
            <person name="Iwai M."/>
            <person name="Nobusawa T."/>
            <person name="Narise T."/>
            <person name="Kondo S."/>
            <person name="Saito H."/>
            <person name="Sato R."/>
            <person name="Murakawa M."/>
            <person name="Ihara Y."/>
            <person name="Oshima-Yamada Y."/>
            <person name="Ohtaka K."/>
            <person name="Satoh M."/>
            <person name="Sonobe K."/>
            <person name="Ishii M."/>
            <person name="Ohtani R."/>
            <person name="Kanamori-Sato M."/>
            <person name="Honoki R."/>
            <person name="Miyazaki D."/>
            <person name="Mochizuki H."/>
            <person name="Umetsu J."/>
            <person name="Higashi K."/>
            <person name="Shibata D."/>
            <person name="Kamiya Y."/>
            <person name="Sato N."/>
            <person name="Nakamura Y."/>
            <person name="Tabata S."/>
            <person name="Ida S."/>
            <person name="Kurokawa K."/>
            <person name="Ohta H."/>
        </authorList>
    </citation>
    <scope>NUCLEOTIDE SEQUENCE [LARGE SCALE GENOMIC DNA]</scope>
    <source>
        <strain evidence="4 5">NIES-2285</strain>
    </source>
</reference>
<keyword evidence="5" id="KW-1185">Reference proteome</keyword>
<dbReference type="OrthoDB" id="44589at2759"/>
<evidence type="ECO:0000313" key="5">
    <source>
        <dbReference type="Proteomes" id="UP000054558"/>
    </source>
</evidence>
<name>A0A1Y1IB49_KLENI</name>
<dbReference type="InterPro" id="IPR032093">
    <property type="entry name" value="PhoD_N"/>
</dbReference>
<organism evidence="4 5">
    <name type="scientific">Klebsormidium nitens</name>
    <name type="common">Green alga</name>
    <name type="synonym">Ulothrix nitens</name>
    <dbReference type="NCBI Taxonomy" id="105231"/>
    <lineage>
        <taxon>Eukaryota</taxon>
        <taxon>Viridiplantae</taxon>
        <taxon>Streptophyta</taxon>
        <taxon>Klebsormidiophyceae</taxon>
        <taxon>Klebsormidiales</taxon>
        <taxon>Klebsormidiaceae</taxon>
        <taxon>Klebsormidium</taxon>
    </lineage>
</organism>
<dbReference type="SUPFAM" id="SSF56300">
    <property type="entry name" value="Metallo-dependent phosphatases"/>
    <property type="match status" value="1"/>
</dbReference>
<evidence type="ECO:0000313" key="4">
    <source>
        <dbReference type="EMBL" id="GAQ88194.1"/>
    </source>
</evidence>
<dbReference type="InterPro" id="IPR052900">
    <property type="entry name" value="Phospholipid_Metab_Enz"/>
</dbReference>
<dbReference type="AlphaFoldDB" id="A0A1Y1IB49"/>
<keyword evidence="1" id="KW-0732">Signal</keyword>
<dbReference type="Gene3D" id="2.60.40.380">
    <property type="entry name" value="Purple acid phosphatase-like, N-terminal"/>
    <property type="match status" value="1"/>
</dbReference>
<dbReference type="EMBL" id="DF237357">
    <property type="protein sequence ID" value="GAQ88194.1"/>
    <property type="molecule type" value="Genomic_DNA"/>
</dbReference>
<dbReference type="CDD" id="cd07389">
    <property type="entry name" value="MPP_PhoD"/>
    <property type="match status" value="1"/>
</dbReference>
<sequence>MAARTALAALVALVCAASVASEIDLVQNMAYLKPIVNAAEDIAAAVQEPVAGAGVGRKLLQTSPLVDDLTVPRSFQYGVASGDPLPNQVILWTRVTPVPSDQRALVYFRVATDSSLNTIVTQGAVATDSGVDWTVKVDVTGLTPGTTYYYQFTSGSAKSAVGRTRTLPVGDVDHARIAYMTCSQYPSGYFNAYGHVATQPDLVAVLHLGDYFYEYAARPAEATMFSPPRMVQDFQTVTLEQYRARHALYKTDPDLQEAHRVHPWVIVWDDHDSANNAWRNGAQNHKTATQGPWEARLQASVRAWYEWQPVRQVQFDLKLRIYRSFQIGNLLDLIMIDTRLIGRDRQTDDPPDPPVLNSTVGNDNYAALFDRQRTMLGATQLSWLQGQLSDSKGRGATWRMIGNQVLFTQMPAQIQDTDPLFNSFIGPVVGYSDGWDAYPETRYQVLEHIRRNAIDNVVVVTGDTHATVVSDIPFYPYQTWGRSYIGNPKNTANGNLGVNANFSRGTGSMAVEVGVTSVTSSFYGEDDAARAKADATDALLKSLMPHLKYSRYFGHGYVITEFTKAQAVHTFCFVNTILQRNISTDCSKQLKQLSGTNHLIDA</sequence>
<evidence type="ECO:0000259" key="3">
    <source>
        <dbReference type="Pfam" id="PF16655"/>
    </source>
</evidence>
<dbReference type="OMA" id="HWTDGWD"/>
<evidence type="ECO:0000259" key="2">
    <source>
        <dbReference type="Pfam" id="PF09423"/>
    </source>
</evidence>
<dbReference type="PANTHER" id="PTHR43606:SF7">
    <property type="entry name" value="PHOSPHATASE, PUTATIVE (AFU_ORTHOLOGUE AFUA_6G08710)-RELATED"/>
    <property type="match status" value="1"/>
</dbReference>